<evidence type="ECO:0000313" key="2">
    <source>
        <dbReference type="EMBL" id="EWM28273.1"/>
    </source>
</evidence>
<accession>W7TXL7</accession>
<feature type="region of interest" description="Disordered" evidence="1">
    <location>
        <begin position="36"/>
        <end position="63"/>
    </location>
</feature>
<reference evidence="2 3" key="1">
    <citation type="journal article" date="2014" name="Mol. Plant">
        <title>Chromosome Scale Genome Assembly and Transcriptome Profiling of Nannochloropsis gaditana in Nitrogen Depletion.</title>
        <authorList>
            <person name="Corteggiani Carpinelli E."/>
            <person name="Telatin A."/>
            <person name="Vitulo N."/>
            <person name="Forcato C."/>
            <person name="D'Angelo M."/>
            <person name="Schiavon R."/>
            <person name="Vezzi A."/>
            <person name="Giacometti G.M."/>
            <person name="Morosinotto T."/>
            <person name="Valle G."/>
        </authorList>
    </citation>
    <scope>NUCLEOTIDE SEQUENCE [LARGE SCALE GENOMIC DNA]</scope>
    <source>
        <strain evidence="2 3">B-31</strain>
    </source>
</reference>
<feature type="region of interest" description="Disordered" evidence="1">
    <location>
        <begin position="166"/>
        <end position="210"/>
    </location>
</feature>
<keyword evidence="3" id="KW-1185">Reference proteome</keyword>
<dbReference type="AlphaFoldDB" id="W7TXL7"/>
<proteinExistence type="predicted"/>
<evidence type="ECO:0000313" key="3">
    <source>
        <dbReference type="Proteomes" id="UP000019335"/>
    </source>
</evidence>
<gene>
    <name evidence="2" type="ORF">Naga_100004g155</name>
</gene>
<dbReference type="Proteomes" id="UP000019335">
    <property type="component" value="Chromosome 5"/>
</dbReference>
<feature type="compositionally biased region" description="Basic and acidic residues" evidence="1">
    <location>
        <begin position="121"/>
        <end position="130"/>
    </location>
</feature>
<name>W7TXL7_9STRA</name>
<dbReference type="EMBL" id="AZIL01000352">
    <property type="protein sequence ID" value="EWM28273.1"/>
    <property type="molecule type" value="Genomic_DNA"/>
</dbReference>
<evidence type="ECO:0000256" key="1">
    <source>
        <dbReference type="SAM" id="MobiDB-lite"/>
    </source>
</evidence>
<comment type="caution">
    <text evidence="2">The sequence shown here is derived from an EMBL/GenBank/DDBJ whole genome shotgun (WGS) entry which is preliminary data.</text>
</comment>
<protein>
    <submittedName>
        <fullName evidence="2">Uncharacterized protein</fullName>
    </submittedName>
</protein>
<sequence>MHPRHPSQNSLQLPSSNTFHSYSLHPSVYPRAQSVQHGVPLHPSSLPRGALPPQGAQAVLPNNNNPQTLMHYEHLRPVKTWVDSRRDSPWGKGSQRGGGRAGKADASSVYGGNKGGRGRKRPYDGRDKLNHRTQAGEGDKQCVGYYRASFLEDPWLPLMREEVRRRDRGLPAQGLSEAFDPGDEHKRGESKQSVEAGSVKDEAEIELENL</sequence>
<feature type="compositionally biased region" description="Basic and acidic residues" evidence="1">
    <location>
        <begin position="182"/>
        <end position="202"/>
    </location>
</feature>
<organism evidence="2 3">
    <name type="scientific">Nannochloropsis gaditana</name>
    <dbReference type="NCBI Taxonomy" id="72520"/>
    <lineage>
        <taxon>Eukaryota</taxon>
        <taxon>Sar</taxon>
        <taxon>Stramenopiles</taxon>
        <taxon>Ochrophyta</taxon>
        <taxon>Eustigmatophyceae</taxon>
        <taxon>Eustigmatales</taxon>
        <taxon>Monodopsidaceae</taxon>
        <taxon>Nannochloropsis</taxon>
    </lineage>
</organism>
<feature type="region of interest" description="Disordered" evidence="1">
    <location>
        <begin position="83"/>
        <end position="136"/>
    </location>
</feature>
<feature type="region of interest" description="Disordered" evidence="1">
    <location>
        <begin position="1"/>
        <end position="20"/>
    </location>
</feature>